<evidence type="ECO:0000256" key="4">
    <source>
        <dbReference type="ARBA" id="ARBA00023136"/>
    </source>
</evidence>
<dbReference type="Pfam" id="PF25183">
    <property type="entry name" value="OMP_b-brl_4"/>
    <property type="match status" value="1"/>
</dbReference>
<organism evidence="8">
    <name type="scientific">marine metagenome</name>
    <dbReference type="NCBI Taxonomy" id="408172"/>
    <lineage>
        <taxon>unclassified sequences</taxon>
        <taxon>metagenomes</taxon>
        <taxon>ecological metagenomes</taxon>
    </lineage>
</organism>
<dbReference type="InterPro" id="IPR008969">
    <property type="entry name" value="CarboxyPept-like_regulatory"/>
</dbReference>
<dbReference type="SUPFAM" id="SSF56935">
    <property type="entry name" value="Porins"/>
    <property type="match status" value="1"/>
</dbReference>
<evidence type="ECO:0000313" key="8">
    <source>
        <dbReference type="EMBL" id="SUZ84072.1"/>
    </source>
</evidence>
<evidence type="ECO:0000259" key="7">
    <source>
        <dbReference type="Pfam" id="PF25183"/>
    </source>
</evidence>
<dbReference type="PANTHER" id="PTHR30069">
    <property type="entry name" value="TONB-DEPENDENT OUTER MEMBRANE RECEPTOR"/>
    <property type="match status" value="1"/>
</dbReference>
<evidence type="ECO:0000256" key="3">
    <source>
        <dbReference type="ARBA" id="ARBA00022692"/>
    </source>
</evidence>
<gene>
    <name evidence="8" type="ORF">METZ01_LOCUS36926</name>
</gene>
<sequence>MYPSMSFFSFKSFLKLSLFTLVSSLFLLTSSYAEQTTGAIRGTVFDTSGDPVSGASIQITHIPSGSKSSTTTGNTGAFYSRGLRLGGPFEVRATKSGLSTIKSGIYTSLGGDYSINIQLSGADVEEIIVTGKAADLGKFGVGPGSTFDSTDIATFASIDRDIKDIAKLDPFVTVDNGGRLSFGGGMPRLIGFVIDGVSANDSYGLSSNSYPTNRMPISMDVIDQVSVKIANYSAELGEAHSGNIVVTTKAGTNDLSGSFTYESSQESGDEPFGVKTDNADPDTKLFSIALNGPIIKDKLFFSLGFESYEASNPIQMQAFRSGLVTKEEADRVIAAAKSVLNYDAGSYTKALAEEDEKTFARIDANLTDNQTLTFEYIHVDGFTESAYWNRTWGLPLSSDWYTINKEFETFKLELNSDWSDNFSTKVMYSDTEVNNPNTPVGAMTIGEVGISVASGGTVFFGPDQYRHANEIQTSRKQYEIAGYYNVGNHAITLGYKKIENDMFNMFSRNSLGEYDYGSIDGFIAGDLLDLDYRNADTNNPRDAAGTFNIDYTIIYLQDSWAITPDLTANIGFRYEEIGQDTTPEYNSFWYKWTGDTHIPAPRNDVNLDGEDILMPRISLDWQAQDNILVTFGWGEFSGNLPPVWFGGPYIDTGLRLPSNRIRKSRGQTPPIGSPESYPGDAALAPLRNEIGDTGGYTAMMDKDFGIPSITKVSLGVVADFDGGDFGPFTIRANYIHMEEEDPVMAIIGGCDPKGNAVADNRPLYGGCSYVGYLTTAKNVEPESDLFGISFEKSFDNGIDLYLGYAKQDREMAHAMTSSIIFSSAVRMPIFDHLNPVNSPSHYQIEHSFDYALTWKGNLFGDLETSIGLNGFRQSGNPFSYTFRGDLSGYRTDGENIELLYVPSLNDPNVLYGSGFDLDAFNQFLEDSGLDAYRGSAVPRNSFDSPWVGTFDVRIAQELPTGDIKGKAIFYVDIENVLNLINSDWGGFENYLGSTSNSRGIVEAEVDDQGRYVYNEFNVDGQPTQNIGKSVWQLKVGIRYQF</sequence>
<keyword evidence="5" id="KW-0998">Cell outer membrane</keyword>
<proteinExistence type="predicted"/>
<keyword evidence="3" id="KW-0812">Transmembrane</keyword>
<evidence type="ECO:0000256" key="6">
    <source>
        <dbReference type="SAM" id="MobiDB-lite"/>
    </source>
</evidence>
<dbReference type="InterPro" id="IPR036942">
    <property type="entry name" value="Beta-barrel_TonB_sf"/>
</dbReference>
<feature type="domain" description="TonB-dependent transporter Oar-like beta-barrel" evidence="7">
    <location>
        <begin position="348"/>
        <end position="981"/>
    </location>
</feature>
<dbReference type="InterPro" id="IPR039426">
    <property type="entry name" value="TonB-dep_rcpt-like"/>
</dbReference>
<feature type="region of interest" description="Disordered" evidence="6">
    <location>
        <begin position="660"/>
        <end position="679"/>
    </location>
</feature>
<evidence type="ECO:0000256" key="5">
    <source>
        <dbReference type="ARBA" id="ARBA00023237"/>
    </source>
</evidence>
<dbReference type="GO" id="GO:0015344">
    <property type="term" value="F:siderophore uptake transmembrane transporter activity"/>
    <property type="evidence" value="ECO:0007669"/>
    <property type="project" value="TreeGrafter"/>
</dbReference>
<reference evidence="8" key="1">
    <citation type="submission" date="2018-05" db="EMBL/GenBank/DDBJ databases">
        <authorList>
            <person name="Lanie J.A."/>
            <person name="Ng W.-L."/>
            <person name="Kazmierczak K.M."/>
            <person name="Andrzejewski T.M."/>
            <person name="Davidsen T.M."/>
            <person name="Wayne K.J."/>
            <person name="Tettelin H."/>
            <person name="Glass J.I."/>
            <person name="Rusch D."/>
            <person name="Podicherti R."/>
            <person name="Tsui H.-C.T."/>
            <person name="Winkler M.E."/>
        </authorList>
    </citation>
    <scope>NUCLEOTIDE SEQUENCE</scope>
</reference>
<dbReference type="Gene3D" id="2.60.40.1120">
    <property type="entry name" value="Carboxypeptidase-like, regulatory domain"/>
    <property type="match status" value="1"/>
</dbReference>
<dbReference type="PANTHER" id="PTHR30069:SF46">
    <property type="entry name" value="OAR PROTEIN"/>
    <property type="match status" value="1"/>
</dbReference>
<keyword evidence="4" id="KW-0472">Membrane</keyword>
<protein>
    <recommendedName>
        <fullName evidence="7">TonB-dependent transporter Oar-like beta-barrel domain-containing protein</fullName>
    </recommendedName>
</protein>
<dbReference type="AlphaFoldDB" id="A0A381QXA5"/>
<accession>A0A381QXA5</accession>
<dbReference type="EMBL" id="UINC01001580">
    <property type="protein sequence ID" value="SUZ84072.1"/>
    <property type="molecule type" value="Genomic_DNA"/>
</dbReference>
<evidence type="ECO:0000256" key="2">
    <source>
        <dbReference type="ARBA" id="ARBA00022448"/>
    </source>
</evidence>
<evidence type="ECO:0000256" key="1">
    <source>
        <dbReference type="ARBA" id="ARBA00004571"/>
    </source>
</evidence>
<dbReference type="GO" id="GO:0044718">
    <property type="term" value="P:siderophore transmembrane transport"/>
    <property type="evidence" value="ECO:0007669"/>
    <property type="project" value="TreeGrafter"/>
</dbReference>
<name>A0A381QXA5_9ZZZZ</name>
<dbReference type="Pfam" id="PF13620">
    <property type="entry name" value="CarboxypepD_reg"/>
    <property type="match status" value="1"/>
</dbReference>
<dbReference type="Gene3D" id="2.40.170.20">
    <property type="entry name" value="TonB-dependent receptor, beta-barrel domain"/>
    <property type="match status" value="1"/>
</dbReference>
<comment type="subcellular location">
    <subcellularLocation>
        <location evidence="1">Cell outer membrane</location>
        <topology evidence="1">Multi-pass membrane protein</topology>
    </subcellularLocation>
</comment>
<keyword evidence="2" id="KW-0813">Transport</keyword>
<dbReference type="SUPFAM" id="SSF49464">
    <property type="entry name" value="Carboxypeptidase regulatory domain-like"/>
    <property type="match status" value="1"/>
</dbReference>
<dbReference type="GO" id="GO:0009279">
    <property type="term" value="C:cell outer membrane"/>
    <property type="evidence" value="ECO:0007669"/>
    <property type="project" value="UniProtKB-SubCell"/>
</dbReference>
<dbReference type="InterPro" id="IPR057601">
    <property type="entry name" value="Oar-like_b-barrel"/>
</dbReference>